<comment type="caution">
    <text evidence="7">The sequence shown here is derived from an EMBL/GenBank/DDBJ whole genome shotgun (WGS) entry which is preliminary data.</text>
</comment>
<protein>
    <submittedName>
        <fullName evidence="7">Methyl-accepting chemotaxis protein</fullName>
    </submittedName>
</protein>
<reference evidence="7 8" key="1">
    <citation type="submission" date="2023-07" db="EMBL/GenBank/DDBJ databases">
        <title>Sorghum-associated microbial communities from plants grown in Nebraska, USA.</title>
        <authorList>
            <person name="Schachtman D."/>
        </authorList>
    </citation>
    <scope>NUCLEOTIDE SEQUENCE [LARGE SCALE GENOMIC DNA]</scope>
    <source>
        <strain evidence="7 8">BE313</strain>
    </source>
</reference>
<keyword evidence="8" id="KW-1185">Reference proteome</keyword>
<feature type="domain" description="Methyl-accepting transducer" evidence="5">
    <location>
        <begin position="287"/>
        <end position="516"/>
    </location>
</feature>
<evidence type="ECO:0000256" key="2">
    <source>
        <dbReference type="ARBA" id="ARBA00029447"/>
    </source>
</evidence>
<dbReference type="Pfam" id="PF00672">
    <property type="entry name" value="HAMP"/>
    <property type="match status" value="1"/>
</dbReference>
<evidence type="ECO:0000256" key="3">
    <source>
        <dbReference type="PROSITE-ProRule" id="PRU00284"/>
    </source>
</evidence>
<feature type="transmembrane region" description="Helical" evidence="4">
    <location>
        <begin position="208"/>
        <end position="229"/>
    </location>
</feature>
<dbReference type="PANTHER" id="PTHR43531">
    <property type="entry name" value="PROTEIN ICFG"/>
    <property type="match status" value="1"/>
</dbReference>
<sequence>MPLHYRLHLGPLLRMGLVARLAMAFGMVLLLFAVTTASAIYQLRAVDQGMQDAMASGQRLAAQARNMHDRVADAYLGLLVATMVDDLEDLQYENAALQKALGAYQSSYSQLFGTPQGAALQAHAVALQSAEAELRPLLGSAVQRLQLAAESAGADYERDPAIQVLVVSSVKPLFDQWLRAIDALNDGAAQASAEAAAQAGVAARRARLWLAGAAAVALCLGAAAAWWIARGVTLPLRQAMALARQVAQGDLSQPMSAAAQDETGRLLTALGTMQDGLRALVGAVRESASAIDASASDVAAGNDDLSQRTENAAASLRRTAEATTQLAGNVQMLAESASAAQQITGAATQAAQHGGAVVLRAQSSMADISRSSQRMAEIVGMIDSFAFRTNILALNAAIEAAGAGPHGRGFAVVASEVRALSQGVASAAKDIRQLIEQSAGEVASGQRHVENAARSMADIVGAVDGLASFVTEIAAAAAEQGQGIAEVDQSVHALEQMTQQNAALVEQSAAAAMAMSQEAERLTGLVSVFRLEPALPTTPKEQPR</sequence>
<dbReference type="PRINTS" id="PR00260">
    <property type="entry name" value="CHEMTRNSDUCR"/>
</dbReference>
<dbReference type="SUPFAM" id="SSF58104">
    <property type="entry name" value="Methyl-accepting chemotaxis protein (MCP) signaling domain"/>
    <property type="match status" value="1"/>
</dbReference>
<dbReference type="PROSITE" id="PS50111">
    <property type="entry name" value="CHEMOTAXIS_TRANSDUC_2"/>
    <property type="match status" value="1"/>
</dbReference>
<dbReference type="SMART" id="SM00283">
    <property type="entry name" value="MA"/>
    <property type="match status" value="1"/>
</dbReference>
<evidence type="ECO:0000256" key="4">
    <source>
        <dbReference type="SAM" id="Phobius"/>
    </source>
</evidence>
<dbReference type="Proteomes" id="UP001180487">
    <property type="component" value="Unassembled WGS sequence"/>
</dbReference>
<gene>
    <name evidence="7" type="ORF">J2X19_001283</name>
</gene>
<keyword evidence="1" id="KW-0488">Methylation</keyword>
<comment type="similarity">
    <text evidence="2">Belongs to the methyl-accepting chemotaxis (MCP) protein family.</text>
</comment>
<feature type="domain" description="HAMP" evidence="6">
    <location>
        <begin position="230"/>
        <end position="282"/>
    </location>
</feature>
<dbReference type="PROSITE" id="PS50885">
    <property type="entry name" value="HAMP"/>
    <property type="match status" value="1"/>
</dbReference>
<organism evidence="7 8">
    <name type="scientific">Rhodoferax ferrireducens</name>
    <dbReference type="NCBI Taxonomy" id="192843"/>
    <lineage>
        <taxon>Bacteria</taxon>
        <taxon>Pseudomonadati</taxon>
        <taxon>Pseudomonadota</taxon>
        <taxon>Betaproteobacteria</taxon>
        <taxon>Burkholderiales</taxon>
        <taxon>Comamonadaceae</taxon>
        <taxon>Rhodoferax</taxon>
    </lineage>
</organism>
<proteinExistence type="inferred from homology"/>
<keyword evidence="3" id="KW-0807">Transducer</keyword>
<dbReference type="InterPro" id="IPR004089">
    <property type="entry name" value="MCPsignal_dom"/>
</dbReference>
<dbReference type="InterPro" id="IPR004090">
    <property type="entry name" value="Chemotax_Me-accpt_rcpt"/>
</dbReference>
<evidence type="ECO:0000256" key="1">
    <source>
        <dbReference type="ARBA" id="ARBA00022481"/>
    </source>
</evidence>
<dbReference type="RefSeq" id="WP_310371691.1">
    <property type="nucleotide sequence ID" value="NZ_JAVDXT010000001.1"/>
</dbReference>
<dbReference type="Gene3D" id="1.10.287.950">
    <property type="entry name" value="Methyl-accepting chemotaxis protein"/>
    <property type="match status" value="1"/>
</dbReference>
<dbReference type="Pfam" id="PF00015">
    <property type="entry name" value="MCPsignal"/>
    <property type="match status" value="1"/>
</dbReference>
<evidence type="ECO:0000259" key="5">
    <source>
        <dbReference type="PROSITE" id="PS50111"/>
    </source>
</evidence>
<name>A0ABU2C5L3_9BURK</name>
<dbReference type="PANTHER" id="PTHR43531:SF14">
    <property type="entry name" value="METHYL-ACCEPTING CHEMOTAXIS PROTEIN I-RELATED"/>
    <property type="match status" value="1"/>
</dbReference>
<evidence type="ECO:0000313" key="7">
    <source>
        <dbReference type="EMBL" id="MDR7376625.1"/>
    </source>
</evidence>
<dbReference type="EMBL" id="JAVDXT010000001">
    <property type="protein sequence ID" value="MDR7376625.1"/>
    <property type="molecule type" value="Genomic_DNA"/>
</dbReference>
<dbReference type="SMART" id="SM00304">
    <property type="entry name" value="HAMP"/>
    <property type="match status" value="1"/>
</dbReference>
<dbReference type="CDD" id="cd06225">
    <property type="entry name" value="HAMP"/>
    <property type="match status" value="1"/>
</dbReference>
<dbReference type="InterPro" id="IPR051310">
    <property type="entry name" value="MCP_chemotaxis"/>
</dbReference>
<evidence type="ECO:0000313" key="8">
    <source>
        <dbReference type="Proteomes" id="UP001180487"/>
    </source>
</evidence>
<accession>A0ABU2C5L3</accession>
<feature type="transmembrane region" description="Helical" evidence="4">
    <location>
        <begin position="20"/>
        <end position="41"/>
    </location>
</feature>
<keyword evidence="4" id="KW-0812">Transmembrane</keyword>
<dbReference type="InterPro" id="IPR003660">
    <property type="entry name" value="HAMP_dom"/>
</dbReference>
<keyword evidence="4" id="KW-0472">Membrane</keyword>
<dbReference type="Gene3D" id="6.10.340.10">
    <property type="match status" value="1"/>
</dbReference>
<evidence type="ECO:0000259" key="6">
    <source>
        <dbReference type="PROSITE" id="PS50885"/>
    </source>
</evidence>
<keyword evidence="4" id="KW-1133">Transmembrane helix</keyword>